<dbReference type="PROSITE" id="PS51910">
    <property type="entry name" value="GH18_2"/>
    <property type="match status" value="1"/>
</dbReference>
<dbReference type="FunFam" id="3.20.20.80:FF:000075">
    <property type="entry name" value="Sporulation-specific chitinase"/>
    <property type="match status" value="1"/>
</dbReference>
<dbReference type="Pfam" id="PF00704">
    <property type="entry name" value="Glyco_hydro_18"/>
    <property type="match status" value="1"/>
</dbReference>
<dbReference type="Gene3D" id="3.10.50.10">
    <property type="match status" value="1"/>
</dbReference>
<dbReference type="AlphaFoldDB" id="A0A0C3KGP9"/>
<dbReference type="Proteomes" id="UP000054248">
    <property type="component" value="Unassembled WGS sequence"/>
</dbReference>
<dbReference type="PANTHER" id="PTHR11177">
    <property type="entry name" value="CHITINASE"/>
    <property type="match status" value="1"/>
</dbReference>
<keyword evidence="5" id="KW-0964">Secreted</keyword>
<keyword evidence="13" id="KW-0472">Membrane</keyword>
<evidence type="ECO:0000256" key="7">
    <source>
        <dbReference type="ARBA" id="ARBA00023024"/>
    </source>
</evidence>
<evidence type="ECO:0000256" key="2">
    <source>
        <dbReference type="ARBA" id="ARBA00004613"/>
    </source>
</evidence>
<keyword evidence="7" id="KW-0146">Chitin degradation</keyword>
<name>A0A0C3KGP9_9AGAM</name>
<organism evidence="15 16">
    <name type="scientific">Tulasnella calospora MUT 4182</name>
    <dbReference type="NCBI Taxonomy" id="1051891"/>
    <lineage>
        <taxon>Eukaryota</taxon>
        <taxon>Fungi</taxon>
        <taxon>Dikarya</taxon>
        <taxon>Basidiomycota</taxon>
        <taxon>Agaricomycotina</taxon>
        <taxon>Agaricomycetes</taxon>
        <taxon>Cantharellales</taxon>
        <taxon>Tulasnellaceae</taxon>
        <taxon>Tulasnella</taxon>
    </lineage>
</organism>
<reference evidence="15 16" key="1">
    <citation type="submission" date="2014-04" db="EMBL/GenBank/DDBJ databases">
        <authorList>
            <consortium name="DOE Joint Genome Institute"/>
            <person name="Kuo A."/>
            <person name="Girlanda M."/>
            <person name="Perotto S."/>
            <person name="Kohler A."/>
            <person name="Nagy L.G."/>
            <person name="Floudas D."/>
            <person name="Copeland A."/>
            <person name="Barry K.W."/>
            <person name="Cichocki N."/>
            <person name="Veneault-Fourrey C."/>
            <person name="LaButti K."/>
            <person name="Lindquist E.A."/>
            <person name="Lipzen A."/>
            <person name="Lundell T."/>
            <person name="Morin E."/>
            <person name="Murat C."/>
            <person name="Sun H."/>
            <person name="Tunlid A."/>
            <person name="Henrissat B."/>
            <person name="Grigoriev I.V."/>
            <person name="Hibbett D.S."/>
            <person name="Martin F."/>
            <person name="Nordberg H.P."/>
            <person name="Cantor M.N."/>
            <person name="Hua S.X."/>
        </authorList>
    </citation>
    <scope>NUCLEOTIDE SEQUENCE [LARGE SCALE GENOMIC DNA]</scope>
    <source>
        <strain evidence="15 16">MUT 4182</strain>
    </source>
</reference>
<evidence type="ECO:0000256" key="11">
    <source>
        <dbReference type="RuleBase" id="RU000489"/>
    </source>
</evidence>
<dbReference type="EC" id="3.2.1.14" evidence="4"/>
<dbReference type="OrthoDB" id="76388at2759"/>
<dbReference type="EMBL" id="KN823165">
    <property type="protein sequence ID" value="KIO20678.1"/>
    <property type="molecule type" value="Genomic_DNA"/>
</dbReference>
<dbReference type="InterPro" id="IPR001223">
    <property type="entry name" value="Glyco_hydro18_cat"/>
</dbReference>
<dbReference type="GO" id="GO:0006032">
    <property type="term" value="P:chitin catabolic process"/>
    <property type="evidence" value="ECO:0007669"/>
    <property type="project" value="UniProtKB-KW"/>
</dbReference>
<evidence type="ECO:0000256" key="5">
    <source>
        <dbReference type="ARBA" id="ARBA00022525"/>
    </source>
</evidence>
<accession>A0A0C3KGP9</accession>
<reference evidence="16" key="2">
    <citation type="submission" date="2015-01" db="EMBL/GenBank/DDBJ databases">
        <title>Evolutionary Origins and Diversification of the Mycorrhizal Mutualists.</title>
        <authorList>
            <consortium name="DOE Joint Genome Institute"/>
            <consortium name="Mycorrhizal Genomics Consortium"/>
            <person name="Kohler A."/>
            <person name="Kuo A."/>
            <person name="Nagy L.G."/>
            <person name="Floudas D."/>
            <person name="Copeland A."/>
            <person name="Barry K.W."/>
            <person name="Cichocki N."/>
            <person name="Veneault-Fourrey C."/>
            <person name="LaButti K."/>
            <person name="Lindquist E.A."/>
            <person name="Lipzen A."/>
            <person name="Lundell T."/>
            <person name="Morin E."/>
            <person name="Murat C."/>
            <person name="Riley R."/>
            <person name="Ohm R."/>
            <person name="Sun H."/>
            <person name="Tunlid A."/>
            <person name="Henrissat B."/>
            <person name="Grigoriev I.V."/>
            <person name="Hibbett D.S."/>
            <person name="Martin F."/>
        </authorList>
    </citation>
    <scope>NUCLEOTIDE SEQUENCE [LARGE SCALE GENOMIC DNA]</scope>
    <source>
        <strain evidence="16">MUT 4182</strain>
    </source>
</reference>
<dbReference type="SUPFAM" id="SSF54556">
    <property type="entry name" value="Chitinase insertion domain"/>
    <property type="match status" value="1"/>
</dbReference>
<feature type="region of interest" description="Disordered" evidence="12">
    <location>
        <begin position="1"/>
        <end position="33"/>
    </location>
</feature>
<keyword evidence="10" id="KW-0624">Polysaccharide degradation</keyword>
<dbReference type="GO" id="GO:0000272">
    <property type="term" value="P:polysaccharide catabolic process"/>
    <property type="evidence" value="ECO:0007669"/>
    <property type="project" value="UniProtKB-KW"/>
</dbReference>
<evidence type="ECO:0000256" key="3">
    <source>
        <dbReference type="ARBA" id="ARBA00008682"/>
    </source>
</evidence>
<dbReference type="HOGENOM" id="CLU_002833_1_0_1"/>
<dbReference type="CDD" id="cd06548">
    <property type="entry name" value="GH18_chitinase"/>
    <property type="match status" value="1"/>
</dbReference>
<protein>
    <recommendedName>
        <fullName evidence="4">chitinase</fullName>
        <ecNumber evidence="4">3.2.1.14</ecNumber>
    </recommendedName>
</protein>
<evidence type="ECO:0000313" key="16">
    <source>
        <dbReference type="Proteomes" id="UP000054248"/>
    </source>
</evidence>
<evidence type="ECO:0000256" key="6">
    <source>
        <dbReference type="ARBA" id="ARBA00022801"/>
    </source>
</evidence>
<sequence>MSAAEYTALPSDAADPSIYPPNTRGPPQSTPATNKRSFNFITFAREWPDTPTILKRSLFVIFVIFVILSGFLFLRLEHGSIGAIYGSPAPSEQDNSKLNTTLPADPNMYDGRPRTGKLNIAYFVNWGIYGRKYPPSLIPAEELTHILYAFANVRPSGEVYLSDDWADKDIHYPGDSWNDQGNNLYGNFKQIYLLKKKHRHLRLMLSIGGWTYSPNFHPVVVDPSARKEFVRSSVKLLEDFGLDGLDIDYEYPSNEEQAKGYTELLKLLREGLDEHAEKKGNKCRFELSIAAPCGPDNYQKLHAKEMDRYLDMWNLMAYDYSGSWEKIANHQANIYKGPVSTSKATEWYKRQGIAPHKLIIGLPLYGRSFLNTKGPGHPFSGIGPGSWEAGSYDYRALPLPGSTVHHDSDAMASYSYDPAKKEFISFDDAIVAKWKAEWIIKEDFGGAMYWELSGDKSGWSEKEKGRDGMEGGEGKEYIPGQSLVTVARKAFGELDQSENWLEYGESQFDNMRKCME</sequence>
<evidence type="ECO:0000256" key="8">
    <source>
        <dbReference type="ARBA" id="ARBA00023277"/>
    </source>
</evidence>
<dbReference type="InterPro" id="IPR050314">
    <property type="entry name" value="Glycosyl_Hydrlase_18"/>
</dbReference>
<dbReference type="SMART" id="SM00636">
    <property type="entry name" value="Glyco_18"/>
    <property type="match status" value="1"/>
</dbReference>
<dbReference type="FunFam" id="3.10.50.10:FF:000005">
    <property type="entry name" value="Endochitinase B1"/>
    <property type="match status" value="1"/>
</dbReference>
<dbReference type="GO" id="GO:0005576">
    <property type="term" value="C:extracellular region"/>
    <property type="evidence" value="ECO:0007669"/>
    <property type="project" value="UniProtKB-SubCell"/>
</dbReference>
<keyword evidence="16" id="KW-1185">Reference proteome</keyword>
<dbReference type="SUPFAM" id="SSF51445">
    <property type="entry name" value="(Trans)glycosidases"/>
    <property type="match status" value="1"/>
</dbReference>
<keyword evidence="6 11" id="KW-0378">Hydrolase</keyword>
<comment type="subcellular location">
    <subcellularLocation>
        <location evidence="2">Secreted</location>
    </subcellularLocation>
</comment>
<evidence type="ECO:0000256" key="1">
    <source>
        <dbReference type="ARBA" id="ARBA00000822"/>
    </source>
</evidence>
<evidence type="ECO:0000259" key="14">
    <source>
        <dbReference type="PROSITE" id="PS51910"/>
    </source>
</evidence>
<keyword evidence="13" id="KW-1133">Transmembrane helix</keyword>
<evidence type="ECO:0000313" key="15">
    <source>
        <dbReference type="EMBL" id="KIO20678.1"/>
    </source>
</evidence>
<evidence type="ECO:0000256" key="13">
    <source>
        <dbReference type="SAM" id="Phobius"/>
    </source>
</evidence>
<dbReference type="PANTHER" id="PTHR11177:SF317">
    <property type="entry name" value="CHITINASE 12-RELATED"/>
    <property type="match status" value="1"/>
</dbReference>
<dbReference type="InterPro" id="IPR011583">
    <property type="entry name" value="Chitinase_II/V-like_cat"/>
</dbReference>
<feature type="transmembrane region" description="Helical" evidence="13">
    <location>
        <begin position="53"/>
        <end position="74"/>
    </location>
</feature>
<keyword evidence="9 11" id="KW-0326">Glycosidase</keyword>
<proteinExistence type="inferred from homology"/>
<dbReference type="GO" id="GO:0008843">
    <property type="term" value="F:endochitinase activity"/>
    <property type="evidence" value="ECO:0007669"/>
    <property type="project" value="UniProtKB-EC"/>
</dbReference>
<evidence type="ECO:0000256" key="9">
    <source>
        <dbReference type="ARBA" id="ARBA00023295"/>
    </source>
</evidence>
<feature type="domain" description="GH18" evidence="14">
    <location>
        <begin position="117"/>
        <end position="472"/>
    </location>
</feature>
<comment type="catalytic activity">
    <reaction evidence="1">
        <text>Random endo-hydrolysis of N-acetyl-beta-D-glucosaminide (1-&gt;4)-beta-linkages in chitin and chitodextrins.</text>
        <dbReference type="EC" id="3.2.1.14"/>
    </reaction>
</comment>
<keyword evidence="13" id="KW-0812">Transmembrane</keyword>
<comment type="similarity">
    <text evidence="3">Belongs to the glycosyl hydrolase 18 family. Chitinase class V subfamily.</text>
</comment>
<dbReference type="STRING" id="1051891.A0A0C3KGP9"/>
<gene>
    <name evidence="15" type="ORF">M407DRAFT_134308</name>
</gene>
<evidence type="ECO:0000256" key="12">
    <source>
        <dbReference type="SAM" id="MobiDB-lite"/>
    </source>
</evidence>
<evidence type="ECO:0000256" key="4">
    <source>
        <dbReference type="ARBA" id="ARBA00012729"/>
    </source>
</evidence>
<dbReference type="InterPro" id="IPR029070">
    <property type="entry name" value="Chitinase_insertion_sf"/>
</dbReference>
<dbReference type="PROSITE" id="PS01095">
    <property type="entry name" value="GH18_1"/>
    <property type="match status" value="1"/>
</dbReference>
<dbReference type="InterPro" id="IPR017853">
    <property type="entry name" value="GH"/>
</dbReference>
<dbReference type="GO" id="GO:0008061">
    <property type="term" value="F:chitin binding"/>
    <property type="evidence" value="ECO:0007669"/>
    <property type="project" value="InterPro"/>
</dbReference>
<dbReference type="Gene3D" id="3.20.20.80">
    <property type="entry name" value="Glycosidases"/>
    <property type="match status" value="1"/>
</dbReference>
<keyword evidence="8" id="KW-0119">Carbohydrate metabolism</keyword>
<evidence type="ECO:0000256" key="10">
    <source>
        <dbReference type="ARBA" id="ARBA00023326"/>
    </source>
</evidence>
<dbReference type="InterPro" id="IPR001579">
    <property type="entry name" value="Glyco_hydro_18_chit_AS"/>
</dbReference>